<dbReference type="Proteomes" id="UP001559623">
    <property type="component" value="Unassembled WGS sequence"/>
</dbReference>
<name>A0ABV3X3M0_9FIRM</name>
<keyword evidence="2" id="KW-0808">Transferase</keyword>
<dbReference type="RefSeq" id="WP_368846512.1">
    <property type="nucleotide sequence ID" value="NZ_CP194411.1"/>
</dbReference>
<sequence>MQKIPAAFCTFEEHLSKYENFPAQDFIALMEPVFSAEGYRTPRAVGEKAQILVISDGGVGDFICISGALREIRRLYPQAVITLVVFPRSFTLAEQCPYVDFLLANEYLPVRRPLAELFAVHGAYVEEHLLKQRFDLAFVFGHYASSYLLAYMTGAKERIGHVHDFAGLPREACAALLTRPLRAPNQPLHLAERSFDVLDQLLALPVLDRSLELWLTGEEISGVREKIARLGADLGRKKVFAIGLGGSAKRKHWPPRNYGIFLRALSEREEEPFFLLLGGRDDMAEAEEICRALGRAQALNLAGALDFRETAAAVSLCSAYIGNDTGLLHMAAVIGLPVLEICCYPADLPLDEKAIPMCYYPYRTPAVVVQPARALDDCAHEPRDAYGCRHEAEAHCISAISPQAVLAAYGILQKRVREGAGGTLFVSSD</sequence>
<reference evidence="3 4" key="1">
    <citation type="submission" date="2023-04" db="EMBL/GenBank/DDBJ databases">
        <title>Genome Sequence of Selenomonas sputigena ATCC 33150.</title>
        <authorList>
            <person name="Miller D.P."/>
            <person name="Anvari S."/>
            <person name="Polson S.W."/>
            <person name="Macdonald M."/>
            <person name="Mcdowell J.V."/>
        </authorList>
    </citation>
    <scope>NUCLEOTIDE SEQUENCE [LARGE SCALE GENOMIC DNA]</scope>
    <source>
        <strain evidence="3 4">ATCC 33150</strain>
    </source>
</reference>
<accession>A0ABV3X3M0</accession>
<dbReference type="InterPro" id="IPR002201">
    <property type="entry name" value="Glyco_trans_9"/>
</dbReference>
<keyword evidence="4" id="KW-1185">Reference proteome</keyword>
<evidence type="ECO:0000256" key="1">
    <source>
        <dbReference type="ARBA" id="ARBA00022676"/>
    </source>
</evidence>
<dbReference type="EMBL" id="JARVLH010000002">
    <property type="protein sequence ID" value="MEX5284790.1"/>
    <property type="molecule type" value="Genomic_DNA"/>
</dbReference>
<dbReference type="SUPFAM" id="SSF53756">
    <property type="entry name" value="UDP-Glycosyltransferase/glycogen phosphorylase"/>
    <property type="match status" value="1"/>
</dbReference>
<dbReference type="Pfam" id="PF01075">
    <property type="entry name" value="Glyco_transf_9"/>
    <property type="match status" value="1"/>
</dbReference>
<protein>
    <submittedName>
        <fullName evidence="3">Glycosyltransferase family 9 protein</fullName>
    </submittedName>
</protein>
<keyword evidence="1" id="KW-0328">Glycosyltransferase</keyword>
<proteinExistence type="predicted"/>
<gene>
    <name evidence="3" type="ORF">QCO44_03915</name>
</gene>
<organism evidence="3 4">
    <name type="scientific">Selenomonas sputigena</name>
    <dbReference type="NCBI Taxonomy" id="69823"/>
    <lineage>
        <taxon>Bacteria</taxon>
        <taxon>Bacillati</taxon>
        <taxon>Bacillota</taxon>
        <taxon>Negativicutes</taxon>
        <taxon>Selenomonadales</taxon>
        <taxon>Selenomonadaceae</taxon>
        <taxon>Selenomonas</taxon>
    </lineage>
</organism>
<evidence type="ECO:0000256" key="2">
    <source>
        <dbReference type="ARBA" id="ARBA00022679"/>
    </source>
</evidence>
<evidence type="ECO:0000313" key="4">
    <source>
        <dbReference type="Proteomes" id="UP001559623"/>
    </source>
</evidence>
<dbReference type="Gene3D" id="3.40.50.2000">
    <property type="entry name" value="Glycogen Phosphorylase B"/>
    <property type="match status" value="2"/>
</dbReference>
<evidence type="ECO:0000313" key="3">
    <source>
        <dbReference type="EMBL" id="MEX5284790.1"/>
    </source>
</evidence>
<dbReference type="PANTHER" id="PTHR30160">
    <property type="entry name" value="TETRAACYLDISACCHARIDE 4'-KINASE-RELATED"/>
    <property type="match status" value="1"/>
</dbReference>
<dbReference type="CDD" id="cd03789">
    <property type="entry name" value="GT9_LPS_heptosyltransferase"/>
    <property type="match status" value="1"/>
</dbReference>
<dbReference type="InterPro" id="IPR051199">
    <property type="entry name" value="LPS_LOS_Heptosyltrfase"/>
</dbReference>
<comment type="caution">
    <text evidence="3">The sequence shown here is derived from an EMBL/GenBank/DDBJ whole genome shotgun (WGS) entry which is preliminary data.</text>
</comment>